<feature type="transmembrane region" description="Helical" evidence="6">
    <location>
        <begin position="273"/>
        <end position="296"/>
    </location>
</feature>
<keyword evidence="2 6" id="KW-0812">Transmembrane</keyword>
<name>A0A8B7XN50_ACAPL</name>
<dbReference type="OMA" id="SMMARIS"/>
<feature type="transmembrane region" description="Helical" evidence="6">
    <location>
        <begin position="20"/>
        <end position="41"/>
    </location>
</feature>
<dbReference type="PROSITE" id="PS50850">
    <property type="entry name" value="MFS"/>
    <property type="match status" value="1"/>
</dbReference>
<evidence type="ECO:0000313" key="9">
    <source>
        <dbReference type="RefSeq" id="XP_022082249.1"/>
    </source>
</evidence>
<evidence type="ECO:0000259" key="7">
    <source>
        <dbReference type="PROSITE" id="PS50850"/>
    </source>
</evidence>
<comment type="subcellular location">
    <subcellularLocation>
        <location evidence="1">Membrane</location>
        <topology evidence="1">Multi-pass membrane protein</topology>
    </subcellularLocation>
</comment>
<dbReference type="GO" id="GO:0022857">
    <property type="term" value="F:transmembrane transporter activity"/>
    <property type="evidence" value="ECO:0007669"/>
    <property type="project" value="InterPro"/>
</dbReference>
<reference evidence="9" key="1">
    <citation type="submission" date="2025-08" db="UniProtKB">
        <authorList>
            <consortium name="RefSeq"/>
        </authorList>
    </citation>
    <scope>IDENTIFICATION</scope>
</reference>
<keyword evidence="4 6" id="KW-0472">Membrane</keyword>
<dbReference type="Gene3D" id="1.20.1250.20">
    <property type="entry name" value="MFS general substrate transporter like domains"/>
    <property type="match status" value="1"/>
</dbReference>
<dbReference type="CDD" id="cd17317">
    <property type="entry name" value="MFS_SLC22"/>
    <property type="match status" value="1"/>
</dbReference>
<accession>A0A8B7XN50</accession>
<evidence type="ECO:0000256" key="5">
    <source>
        <dbReference type="SAM" id="MobiDB-lite"/>
    </source>
</evidence>
<evidence type="ECO:0000256" key="4">
    <source>
        <dbReference type="ARBA" id="ARBA00023136"/>
    </source>
</evidence>
<dbReference type="PANTHER" id="PTHR24064">
    <property type="entry name" value="SOLUTE CARRIER FAMILY 22 MEMBER"/>
    <property type="match status" value="1"/>
</dbReference>
<keyword evidence="8" id="KW-1185">Reference proteome</keyword>
<feature type="transmembrane region" description="Helical" evidence="6">
    <location>
        <begin position="188"/>
        <end position="208"/>
    </location>
</feature>
<dbReference type="Pfam" id="PF00083">
    <property type="entry name" value="Sugar_tr"/>
    <property type="match status" value="1"/>
</dbReference>
<feature type="domain" description="Major facilitator superfamily (MFS) profile" evidence="7">
    <location>
        <begin position="113"/>
        <end position="557"/>
    </location>
</feature>
<dbReference type="GO" id="GO:0016020">
    <property type="term" value="C:membrane"/>
    <property type="evidence" value="ECO:0007669"/>
    <property type="project" value="UniProtKB-SubCell"/>
</dbReference>
<feature type="transmembrane region" description="Helical" evidence="6">
    <location>
        <begin position="302"/>
        <end position="320"/>
    </location>
</feature>
<dbReference type="GeneID" id="110974735"/>
<feature type="transmembrane region" description="Helical" evidence="6">
    <location>
        <begin position="449"/>
        <end position="466"/>
    </location>
</feature>
<dbReference type="OrthoDB" id="5141738at2759"/>
<dbReference type="InterPro" id="IPR020846">
    <property type="entry name" value="MFS_dom"/>
</dbReference>
<sequence>MKFDIILNHVGTFGTYQRRIYFVMTLVAIPSALHTFSPVFLSAKTDHWCTAPELIRYRDNCSSLPLDDPDQCSAFLKSISIPKEVDTESGKISYSQCRRFNLTGLDVVTDSGILLSQPLILTGDEEDDGVTFTYEDAKSSIYNQTLEEDEAIQVIPCDKGWEYDTSQYSSTTNHQYELVCERARLIKYAQSAFFAGMLIGSFLIGLLADWIGRKPTFFICLVASFLAGIAQAFAPNLAVFIVVRFIVALFKWGLYTMAFVIGTEFVGPSIRAFAGQFINIYYAIGYMLLALFAYLIRDWKMLQLALTMIYVPFIFLIPVLPESARWLMSRNRNEDAEKIVRKMAKVNKVELPADLFEEDKNQEEQPEITVIRRYTYLDLVRTPNMCCKTINILFCWFVNNMVYYGISLSTSDLGVDHYLAAFVAGAVEIPAYIMAILSMQYIGRRLPLCLYLVASGIACVGATLFSPGAGRATVAMIGKFFITTTFGMIYTYSAEIYPTQLRSQGMGLSSMMARISGIICPFILELGAVWFSLPYFIFGAFSISSGLLLLFLPETRGKPLPETVEDAERVGKGNICRCLRKSREETNDGDASMDKGRYKSVPKQEPANHDGSQEIATEKV</sequence>
<protein>
    <submittedName>
        <fullName evidence="9">Organic cation transporter protein-like</fullName>
    </submittedName>
</protein>
<feature type="transmembrane region" description="Helical" evidence="6">
    <location>
        <begin position="389"/>
        <end position="406"/>
    </location>
</feature>
<keyword evidence="3 6" id="KW-1133">Transmembrane helix</keyword>
<proteinExistence type="predicted"/>
<dbReference type="AlphaFoldDB" id="A0A8B7XN50"/>
<dbReference type="RefSeq" id="XP_022082249.1">
    <property type="nucleotide sequence ID" value="XM_022226557.1"/>
</dbReference>
<evidence type="ECO:0000256" key="2">
    <source>
        <dbReference type="ARBA" id="ARBA00022692"/>
    </source>
</evidence>
<dbReference type="InterPro" id="IPR005828">
    <property type="entry name" value="MFS_sugar_transport-like"/>
</dbReference>
<dbReference type="KEGG" id="aplc:110974735"/>
<feature type="region of interest" description="Disordered" evidence="5">
    <location>
        <begin position="584"/>
        <end position="620"/>
    </location>
</feature>
<feature type="compositionally biased region" description="Basic and acidic residues" evidence="5">
    <location>
        <begin position="584"/>
        <end position="597"/>
    </location>
</feature>
<gene>
    <name evidence="9" type="primary">LOC110974735</name>
</gene>
<evidence type="ECO:0000256" key="1">
    <source>
        <dbReference type="ARBA" id="ARBA00004141"/>
    </source>
</evidence>
<feature type="transmembrane region" description="Helical" evidence="6">
    <location>
        <begin position="472"/>
        <end position="493"/>
    </location>
</feature>
<dbReference type="SUPFAM" id="SSF103473">
    <property type="entry name" value="MFS general substrate transporter"/>
    <property type="match status" value="1"/>
</dbReference>
<dbReference type="InterPro" id="IPR036259">
    <property type="entry name" value="MFS_trans_sf"/>
</dbReference>
<feature type="compositionally biased region" description="Basic and acidic residues" evidence="5">
    <location>
        <begin position="606"/>
        <end position="620"/>
    </location>
</feature>
<dbReference type="Proteomes" id="UP000694845">
    <property type="component" value="Unplaced"/>
</dbReference>
<feature type="transmembrane region" description="Helical" evidence="6">
    <location>
        <begin position="418"/>
        <end position="437"/>
    </location>
</feature>
<evidence type="ECO:0000256" key="3">
    <source>
        <dbReference type="ARBA" id="ARBA00022989"/>
    </source>
</evidence>
<organism evidence="8 9">
    <name type="scientific">Acanthaster planci</name>
    <name type="common">Crown-of-thorns starfish</name>
    <dbReference type="NCBI Taxonomy" id="133434"/>
    <lineage>
        <taxon>Eukaryota</taxon>
        <taxon>Metazoa</taxon>
        <taxon>Echinodermata</taxon>
        <taxon>Eleutherozoa</taxon>
        <taxon>Asterozoa</taxon>
        <taxon>Asteroidea</taxon>
        <taxon>Valvatacea</taxon>
        <taxon>Valvatida</taxon>
        <taxon>Acanthasteridae</taxon>
        <taxon>Acanthaster</taxon>
    </lineage>
</organism>
<evidence type="ECO:0000256" key="6">
    <source>
        <dbReference type="SAM" id="Phobius"/>
    </source>
</evidence>
<evidence type="ECO:0000313" key="8">
    <source>
        <dbReference type="Proteomes" id="UP000694845"/>
    </source>
</evidence>